<feature type="transmembrane region" description="Helical" evidence="1">
    <location>
        <begin position="31"/>
        <end position="52"/>
    </location>
</feature>
<keyword evidence="3" id="KW-1185">Reference proteome</keyword>
<comment type="caution">
    <text evidence="2">The sequence shown here is derived from an EMBL/GenBank/DDBJ whole genome shotgun (WGS) entry which is preliminary data.</text>
</comment>
<sequence>MKDFLELIQSLFEDVLFVPFHALRELELESWFAANALNWVFMLIAFVAFIFWMKQLKKFNDNNEENRDAKAHGFLGKNAEV</sequence>
<name>A0ABQ3BX78_9FLAO</name>
<reference evidence="3" key="1">
    <citation type="journal article" date="2019" name="Int. J. Syst. Evol. Microbiol.">
        <title>The Global Catalogue of Microorganisms (GCM) 10K type strain sequencing project: providing services to taxonomists for standard genome sequencing and annotation.</title>
        <authorList>
            <consortium name="The Broad Institute Genomics Platform"/>
            <consortium name="The Broad Institute Genome Sequencing Center for Infectious Disease"/>
            <person name="Wu L."/>
            <person name="Ma J."/>
        </authorList>
    </citation>
    <scope>NUCLEOTIDE SEQUENCE [LARGE SCALE GENOMIC DNA]</scope>
    <source>
        <strain evidence="3">KCTC 12708</strain>
    </source>
</reference>
<gene>
    <name evidence="2" type="ORF">GCM10008088_22460</name>
</gene>
<protein>
    <recommendedName>
        <fullName evidence="4">Uracil phosphoribosyltransferase</fullName>
    </recommendedName>
</protein>
<dbReference type="Pfam" id="PF19868">
    <property type="entry name" value="DUF6341"/>
    <property type="match status" value="1"/>
</dbReference>
<evidence type="ECO:0008006" key="4">
    <source>
        <dbReference type="Google" id="ProtNLM"/>
    </source>
</evidence>
<dbReference type="GeneID" id="94369909"/>
<organism evidence="2 3">
    <name type="scientific">Mesonia mobilis</name>
    <dbReference type="NCBI Taxonomy" id="369791"/>
    <lineage>
        <taxon>Bacteria</taxon>
        <taxon>Pseudomonadati</taxon>
        <taxon>Bacteroidota</taxon>
        <taxon>Flavobacteriia</taxon>
        <taxon>Flavobacteriales</taxon>
        <taxon>Flavobacteriaceae</taxon>
        <taxon>Mesonia</taxon>
    </lineage>
</organism>
<keyword evidence="1" id="KW-1133">Transmembrane helix</keyword>
<evidence type="ECO:0000313" key="2">
    <source>
        <dbReference type="EMBL" id="GGZ60443.1"/>
    </source>
</evidence>
<dbReference type="RefSeq" id="WP_027885213.1">
    <property type="nucleotide sequence ID" value="NZ_BMWY01000006.1"/>
</dbReference>
<keyword evidence="1" id="KW-0472">Membrane</keyword>
<dbReference type="InterPro" id="IPR045922">
    <property type="entry name" value="DUF6341"/>
</dbReference>
<proteinExistence type="predicted"/>
<dbReference type="Proteomes" id="UP000615593">
    <property type="component" value="Unassembled WGS sequence"/>
</dbReference>
<evidence type="ECO:0000256" key="1">
    <source>
        <dbReference type="SAM" id="Phobius"/>
    </source>
</evidence>
<dbReference type="EMBL" id="BMWY01000006">
    <property type="protein sequence ID" value="GGZ60443.1"/>
    <property type="molecule type" value="Genomic_DNA"/>
</dbReference>
<keyword evidence="1" id="KW-0812">Transmembrane</keyword>
<evidence type="ECO:0000313" key="3">
    <source>
        <dbReference type="Proteomes" id="UP000615593"/>
    </source>
</evidence>
<accession>A0ABQ3BX78</accession>